<dbReference type="InterPro" id="IPR050228">
    <property type="entry name" value="Carboxylesterase_BioH"/>
</dbReference>
<dbReference type="InterPro" id="IPR000639">
    <property type="entry name" value="Epox_hydrolase-like"/>
</dbReference>
<keyword evidence="2" id="KW-0378">Hydrolase</keyword>
<dbReference type="PANTHER" id="PTHR43194">
    <property type="entry name" value="HYDROLASE ALPHA/BETA FOLD FAMILY"/>
    <property type="match status" value="1"/>
</dbReference>
<dbReference type="SUPFAM" id="SSF53474">
    <property type="entry name" value="alpha/beta-Hydrolases"/>
    <property type="match status" value="1"/>
</dbReference>
<dbReference type="RefSeq" id="WP_015194653.1">
    <property type="nucleotide sequence ID" value="NC_019748.1"/>
</dbReference>
<gene>
    <name evidence="2" type="ordered locus">Sta7437_3492</name>
</gene>
<dbReference type="OrthoDB" id="9797695at2"/>
<dbReference type="Gene3D" id="3.40.50.1820">
    <property type="entry name" value="alpha/beta hydrolase"/>
    <property type="match status" value="1"/>
</dbReference>
<dbReference type="EC" id="3.8.1.5" evidence="2"/>
<evidence type="ECO:0000259" key="1">
    <source>
        <dbReference type="Pfam" id="PF00561"/>
    </source>
</evidence>
<reference evidence="3" key="1">
    <citation type="journal article" date="2013" name="Proc. Natl. Acad. Sci. U.S.A.">
        <title>Improving the coverage of the cyanobacterial phylum using diversity-driven genome sequencing.</title>
        <authorList>
            <person name="Shih P.M."/>
            <person name="Wu D."/>
            <person name="Latifi A."/>
            <person name="Axen S.D."/>
            <person name="Fewer D.P."/>
            <person name="Talla E."/>
            <person name="Calteau A."/>
            <person name="Cai F."/>
            <person name="Tandeau de Marsac N."/>
            <person name="Rippka R."/>
            <person name="Herdman M."/>
            <person name="Sivonen K."/>
            <person name="Coursin T."/>
            <person name="Laurent T."/>
            <person name="Goodwin L."/>
            <person name="Nolan M."/>
            <person name="Davenport K.W."/>
            <person name="Han C.S."/>
            <person name="Rubin E.M."/>
            <person name="Eisen J.A."/>
            <person name="Woyke T."/>
            <person name="Gugger M."/>
            <person name="Kerfeld C.A."/>
        </authorList>
    </citation>
    <scope>NUCLEOTIDE SEQUENCE [LARGE SCALE GENOMIC DNA]</scope>
    <source>
        <strain evidence="3">ATCC 29371 / PCC 7437</strain>
    </source>
</reference>
<dbReference type="PRINTS" id="PR00111">
    <property type="entry name" value="ABHYDROLASE"/>
</dbReference>
<dbReference type="PRINTS" id="PR00412">
    <property type="entry name" value="EPOXHYDRLASE"/>
</dbReference>
<proteinExistence type="predicted"/>
<dbReference type="Pfam" id="PF00561">
    <property type="entry name" value="Abhydrolase_1"/>
    <property type="match status" value="1"/>
</dbReference>
<dbReference type="GO" id="GO:0018786">
    <property type="term" value="F:haloalkane dehalogenase activity"/>
    <property type="evidence" value="ECO:0007669"/>
    <property type="project" value="UniProtKB-EC"/>
</dbReference>
<dbReference type="InterPro" id="IPR000073">
    <property type="entry name" value="AB_hydrolase_1"/>
</dbReference>
<dbReference type="HOGENOM" id="CLU_020336_35_1_3"/>
<organism evidence="2 3">
    <name type="scientific">Stanieria cyanosphaera (strain ATCC 29371 / PCC 7437)</name>
    <dbReference type="NCBI Taxonomy" id="111780"/>
    <lineage>
        <taxon>Bacteria</taxon>
        <taxon>Bacillati</taxon>
        <taxon>Cyanobacteriota</taxon>
        <taxon>Cyanophyceae</taxon>
        <taxon>Pleurocapsales</taxon>
        <taxon>Dermocarpellaceae</taxon>
        <taxon>Stanieria</taxon>
    </lineage>
</organism>
<protein>
    <submittedName>
        <fullName evidence="2">Haloalkane dehalogenase</fullName>
        <ecNumber evidence="2">3.8.1.5</ecNumber>
    </submittedName>
</protein>
<evidence type="ECO:0000313" key="2">
    <source>
        <dbReference type="EMBL" id="AFZ36991.1"/>
    </source>
</evidence>
<dbReference type="PANTHER" id="PTHR43194:SF2">
    <property type="entry name" value="PEROXISOMAL MEMBRANE PROTEIN LPX1"/>
    <property type="match status" value="1"/>
</dbReference>
<sequence>MSITEHKIQVGKLEWFYRLAEAKSDNPPVLLLHGLPAHSYTWRKIMPELSQTGYTAIAPDWIGCGFSAKPDKRDFAYTPDAFIDALADFISALELTSFHLVVQGFLGSVGLQYALRHPEQIERLIILNTPIATTAKLPWKMKQWGFPFIGDMATQDPLLVDRTLEGGSGFVISDKDLDVLRKPFLQTSSVGRALVAIIKRMALEKSMNEIATGLSTWEKPACLIWGMLDPWLAAQDAETLAANSSIEILKLAEAKHYPQEHWSSEIAEKISYFFRREVF</sequence>
<dbReference type="AlphaFoldDB" id="K9XY13"/>
<dbReference type="eggNOG" id="COG0596">
    <property type="taxonomic scope" value="Bacteria"/>
</dbReference>
<name>K9XY13_STAC7</name>
<dbReference type="KEGG" id="scs:Sta7437_3492"/>
<dbReference type="EMBL" id="CP003653">
    <property type="protein sequence ID" value="AFZ36991.1"/>
    <property type="molecule type" value="Genomic_DNA"/>
</dbReference>
<evidence type="ECO:0000313" key="3">
    <source>
        <dbReference type="Proteomes" id="UP000010473"/>
    </source>
</evidence>
<dbReference type="InterPro" id="IPR029058">
    <property type="entry name" value="AB_hydrolase_fold"/>
</dbReference>
<feature type="domain" description="AB hydrolase-1" evidence="1">
    <location>
        <begin position="27"/>
        <end position="145"/>
    </location>
</feature>
<dbReference type="PATRIC" id="fig|111780.3.peg.3618"/>
<keyword evidence="3" id="KW-1185">Reference proteome</keyword>
<dbReference type="Proteomes" id="UP000010473">
    <property type="component" value="Chromosome"/>
</dbReference>
<dbReference type="STRING" id="111780.Sta7437_3492"/>
<accession>K9XY13</accession>